<dbReference type="Proteomes" id="UP000298663">
    <property type="component" value="Unassembled WGS sequence"/>
</dbReference>
<reference evidence="2 3" key="2">
    <citation type="journal article" date="2019" name="G3 (Bethesda)">
        <title>Hybrid Assembly of the Genome of the Entomopathogenic Nematode Steinernema carpocapsae Identifies the X-Chromosome.</title>
        <authorList>
            <person name="Serra L."/>
            <person name="Macchietto M."/>
            <person name="Macias-Munoz A."/>
            <person name="McGill C.J."/>
            <person name="Rodriguez I.M."/>
            <person name="Rodriguez B."/>
            <person name="Murad R."/>
            <person name="Mortazavi A."/>
        </authorList>
    </citation>
    <scope>NUCLEOTIDE SEQUENCE [LARGE SCALE GENOMIC DNA]</scope>
    <source>
        <strain evidence="2 3">ALL</strain>
    </source>
</reference>
<name>A0A4V6A6A8_STECR</name>
<organism evidence="2 3">
    <name type="scientific">Steinernema carpocapsae</name>
    <name type="common">Entomopathogenic nematode</name>
    <dbReference type="NCBI Taxonomy" id="34508"/>
    <lineage>
        <taxon>Eukaryota</taxon>
        <taxon>Metazoa</taxon>
        <taxon>Ecdysozoa</taxon>
        <taxon>Nematoda</taxon>
        <taxon>Chromadorea</taxon>
        <taxon>Rhabditida</taxon>
        <taxon>Tylenchina</taxon>
        <taxon>Panagrolaimomorpha</taxon>
        <taxon>Strongyloidoidea</taxon>
        <taxon>Steinernematidae</taxon>
        <taxon>Steinernema</taxon>
    </lineage>
</organism>
<sequence length="92" mass="9927">MHSLVRHHLQFYLNAYKQTQNDIQVSPRGVGPADYLAWHMSTNGCVVRVNPIVACKGQRSPHGANPAPQGLPGGRGGANVGAKNARGKREQM</sequence>
<protein>
    <submittedName>
        <fullName evidence="2">Uncharacterized protein</fullName>
    </submittedName>
</protein>
<proteinExistence type="predicted"/>
<feature type="region of interest" description="Disordered" evidence="1">
    <location>
        <begin position="57"/>
        <end position="92"/>
    </location>
</feature>
<dbReference type="AlphaFoldDB" id="A0A4V6A6A8"/>
<accession>A0A4V6A6A8</accession>
<evidence type="ECO:0000313" key="3">
    <source>
        <dbReference type="Proteomes" id="UP000298663"/>
    </source>
</evidence>
<evidence type="ECO:0000313" key="2">
    <source>
        <dbReference type="EMBL" id="TKR93635.1"/>
    </source>
</evidence>
<reference evidence="2 3" key="1">
    <citation type="journal article" date="2015" name="Genome Biol.">
        <title>Comparative genomics of Steinernema reveals deeply conserved gene regulatory networks.</title>
        <authorList>
            <person name="Dillman A.R."/>
            <person name="Macchietto M."/>
            <person name="Porter C.F."/>
            <person name="Rogers A."/>
            <person name="Williams B."/>
            <person name="Antoshechkin I."/>
            <person name="Lee M.M."/>
            <person name="Goodwin Z."/>
            <person name="Lu X."/>
            <person name="Lewis E.E."/>
            <person name="Goodrich-Blair H."/>
            <person name="Stock S.P."/>
            <person name="Adams B.J."/>
            <person name="Sternberg P.W."/>
            <person name="Mortazavi A."/>
        </authorList>
    </citation>
    <scope>NUCLEOTIDE SEQUENCE [LARGE SCALE GENOMIC DNA]</scope>
    <source>
        <strain evidence="2 3">ALL</strain>
    </source>
</reference>
<dbReference type="EMBL" id="AZBU02000002">
    <property type="protein sequence ID" value="TKR93635.1"/>
    <property type="molecule type" value="Genomic_DNA"/>
</dbReference>
<keyword evidence="3" id="KW-1185">Reference proteome</keyword>
<comment type="caution">
    <text evidence="2">The sequence shown here is derived from an EMBL/GenBank/DDBJ whole genome shotgun (WGS) entry which is preliminary data.</text>
</comment>
<gene>
    <name evidence="2" type="ORF">L596_008049</name>
</gene>
<evidence type="ECO:0000256" key="1">
    <source>
        <dbReference type="SAM" id="MobiDB-lite"/>
    </source>
</evidence>